<organism evidence="1 2">
    <name type="scientific">Trifolium pratense</name>
    <name type="common">Red clover</name>
    <dbReference type="NCBI Taxonomy" id="57577"/>
    <lineage>
        <taxon>Eukaryota</taxon>
        <taxon>Viridiplantae</taxon>
        <taxon>Streptophyta</taxon>
        <taxon>Embryophyta</taxon>
        <taxon>Tracheophyta</taxon>
        <taxon>Spermatophyta</taxon>
        <taxon>Magnoliopsida</taxon>
        <taxon>eudicotyledons</taxon>
        <taxon>Gunneridae</taxon>
        <taxon>Pentapetalae</taxon>
        <taxon>rosids</taxon>
        <taxon>fabids</taxon>
        <taxon>Fabales</taxon>
        <taxon>Fabaceae</taxon>
        <taxon>Papilionoideae</taxon>
        <taxon>50 kb inversion clade</taxon>
        <taxon>NPAAA clade</taxon>
        <taxon>Hologalegina</taxon>
        <taxon>IRL clade</taxon>
        <taxon>Trifolieae</taxon>
        <taxon>Trifolium</taxon>
    </lineage>
</organism>
<reference evidence="1 2" key="1">
    <citation type="journal article" date="2014" name="Am. J. Bot.">
        <title>Genome assembly and annotation for red clover (Trifolium pratense; Fabaceae).</title>
        <authorList>
            <person name="Istvanek J."/>
            <person name="Jaros M."/>
            <person name="Krenek A."/>
            <person name="Repkova J."/>
        </authorList>
    </citation>
    <scope>NUCLEOTIDE SEQUENCE [LARGE SCALE GENOMIC DNA]</scope>
    <source>
        <strain evidence="2">cv. Tatra</strain>
        <tissue evidence="1">Young leaves</tissue>
    </source>
</reference>
<evidence type="ECO:0000313" key="1">
    <source>
        <dbReference type="EMBL" id="PNY09250.1"/>
    </source>
</evidence>
<name>A0A2K3P1S6_TRIPR</name>
<sequence length="81" mass="9152">MILCPPDLLVTEKEALYKHTMSIGDSNMESIMSHSVVSTEPFQLRLLMEDESSSSFGTLQRCMTNVNRNTEMIMLAVPTRI</sequence>
<dbReference type="Proteomes" id="UP000236291">
    <property type="component" value="Unassembled WGS sequence"/>
</dbReference>
<gene>
    <name evidence="1" type="ORF">L195_g005796</name>
</gene>
<accession>A0A2K3P1S6</accession>
<comment type="caution">
    <text evidence="1">The sequence shown here is derived from an EMBL/GenBank/DDBJ whole genome shotgun (WGS) entry which is preliminary data.</text>
</comment>
<protein>
    <submittedName>
        <fullName evidence="1">Uncharacterized protein</fullName>
    </submittedName>
</protein>
<dbReference type="AlphaFoldDB" id="A0A2K3P1S6"/>
<reference evidence="1 2" key="2">
    <citation type="journal article" date="2017" name="Front. Plant Sci.">
        <title>Gene Classification and Mining of Molecular Markers Useful in Red Clover (Trifolium pratense) Breeding.</title>
        <authorList>
            <person name="Istvanek J."/>
            <person name="Dluhosova J."/>
            <person name="Dluhos P."/>
            <person name="Patkova L."/>
            <person name="Nedelnik J."/>
            <person name="Repkova J."/>
        </authorList>
    </citation>
    <scope>NUCLEOTIDE SEQUENCE [LARGE SCALE GENOMIC DNA]</scope>
    <source>
        <strain evidence="2">cv. Tatra</strain>
        <tissue evidence="1">Young leaves</tissue>
    </source>
</reference>
<dbReference type="EMBL" id="ASHM01003021">
    <property type="protein sequence ID" value="PNY09250.1"/>
    <property type="molecule type" value="Genomic_DNA"/>
</dbReference>
<proteinExistence type="predicted"/>
<evidence type="ECO:0000313" key="2">
    <source>
        <dbReference type="Proteomes" id="UP000236291"/>
    </source>
</evidence>